<protein>
    <submittedName>
        <fullName evidence="2">Uncharacterized protein</fullName>
    </submittedName>
</protein>
<feature type="compositionally biased region" description="Polar residues" evidence="1">
    <location>
        <begin position="22"/>
        <end position="31"/>
    </location>
</feature>
<reference evidence="2" key="1">
    <citation type="submission" date="2021-02" db="EMBL/GenBank/DDBJ databases">
        <authorList>
            <person name="Nowell W R."/>
        </authorList>
    </citation>
    <scope>NUCLEOTIDE SEQUENCE</scope>
</reference>
<feature type="region of interest" description="Disordered" evidence="1">
    <location>
        <begin position="1"/>
        <end position="31"/>
    </location>
</feature>
<organism evidence="2 3">
    <name type="scientific">Adineta steineri</name>
    <dbReference type="NCBI Taxonomy" id="433720"/>
    <lineage>
        <taxon>Eukaryota</taxon>
        <taxon>Metazoa</taxon>
        <taxon>Spiralia</taxon>
        <taxon>Gnathifera</taxon>
        <taxon>Rotifera</taxon>
        <taxon>Eurotatoria</taxon>
        <taxon>Bdelloidea</taxon>
        <taxon>Adinetida</taxon>
        <taxon>Adinetidae</taxon>
        <taxon>Adineta</taxon>
    </lineage>
</organism>
<name>A0A820QKH9_9BILA</name>
<evidence type="ECO:0000313" key="2">
    <source>
        <dbReference type="EMBL" id="CAF4421701.1"/>
    </source>
</evidence>
<gene>
    <name evidence="2" type="ORF">OKA104_LOCUS52559</name>
</gene>
<sequence length="31" mass="3286">AISSIMAPKPSSSNHHHVKQPSPCQATTITE</sequence>
<dbReference type="Proteomes" id="UP000663881">
    <property type="component" value="Unassembled WGS sequence"/>
</dbReference>
<comment type="caution">
    <text evidence="2">The sequence shown here is derived from an EMBL/GenBank/DDBJ whole genome shotgun (WGS) entry which is preliminary data.</text>
</comment>
<proteinExistence type="predicted"/>
<dbReference type="AlphaFoldDB" id="A0A820QKH9"/>
<accession>A0A820QKH9</accession>
<dbReference type="EMBL" id="CAJOAY010030824">
    <property type="protein sequence ID" value="CAF4421701.1"/>
    <property type="molecule type" value="Genomic_DNA"/>
</dbReference>
<feature type="non-terminal residue" evidence="2">
    <location>
        <position position="1"/>
    </location>
</feature>
<evidence type="ECO:0000256" key="1">
    <source>
        <dbReference type="SAM" id="MobiDB-lite"/>
    </source>
</evidence>
<evidence type="ECO:0000313" key="3">
    <source>
        <dbReference type="Proteomes" id="UP000663881"/>
    </source>
</evidence>